<proteinExistence type="predicted"/>
<evidence type="ECO:0000259" key="1">
    <source>
        <dbReference type="Pfam" id="PF13088"/>
    </source>
</evidence>
<dbReference type="RefSeq" id="WP_120747050.1">
    <property type="nucleotide sequence ID" value="NZ_RBAH01000006.1"/>
</dbReference>
<dbReference type="OrthoDB" id="41724at2"/>
<dbReference type="Pfam" id="PF13088">
    <property type="entry name" value="BNR_2"/>
    <property type="match status" value="1"/>
</dbReference>
<accession>A0A3B0CJX8</accession>
<organism evidence="2 3">
    <name type="scientific">Paenibacillus ginsengarvi</name>
    <dbReference type="NCBI Taxonomy" id="400777"/>
    <lineage>
        <taxon>Bacteria</taxon>
        <taxon>Bacillati</taxon>
        <taxon>Bacillota</taxon>
        <taxon>Bacilli</taxon>
        <taxon>Bacillales</taxon>
        <taxon>Paenibacillaceae</taxon>
        <taxon>Paenibacillus</taxon>
    </lineage>
</organism>
<name>A0A3B0CJX8_9BACL</name>
<feature type="domain" description="Sialidase" evidence="1">
    <location>
        <begin position="32"/>
        <end position="303"/>
    </location>
</feature>
<sequence length="321" mass="35671">MHTLSAEKEIIFEKGKFFESCHASSVLVLPSGDVLAAWFAGTREGADDVGIWLARRSGGVWSDPQVVADENDLPHWNPVLFLTASGTVQLYYKVGKKIPQWQTRIITSQDGGLTWSEPKELVPGDFGGRGPVRCKPIYTKDGKLVAPASVETKTEWDAFVDLSDDDGQTWTKSSFVPVDHSTFPQKGIIQPTLWETSEGLHMLVRTSAAEIYRSDSADGGRTWTPAYPIGLPNNNSGIDIVQLDDGRLVLIFNPVGLNWGARSPLILRMSEDNGKTWGIPFALEKEEGEYSYPALVAEGRTLHLTYTWKRETVAYWKIELE</sequence>
<comment type="caution">
    <text evidence="2">The sequence shown here is derived from an EMBL/GenBank/DDBJ whole genome shotgun (WGS) entry which is preliminary data.</text>
</comment>
<dbReference type="Proteomes" id="UP000282311">
    <property type="component" value="Unassembled WGS sequence"/>
</dbReference>
<dbReference type="CDD" id="cd15482">
    <property type="entry name" value="Sialidase_non-viral"/>
    <property type="match status" value="1"/>
</dbReference>
<dbReference type="AlphaFoldDB" id="A0A3B0CJX8"/>
<dbReference type="PANTHER" id="PTHR43752">
    <property type="entry name" value="BNR/ASP-BOX REPEAT FAMILY PROTEIN"/>
    <property type="match status" value="1"/>
</dbReference>
<evidence type="ECO:0000313" key="2">
    <source>
        <dbReference type="EMBL" id="RKN84844.1"/>
    </source>
</evidence>
<protein>
    <submittedName>
        <fullName evidence="2">Neuraminidase (Sialidase)</fullName>
    </submittedName>
</protein>
<keyword evidence="3" id="KW-1185">Reference proteome</keyword>
<gene>
    <name evidence="2" type="ORF">D7M11_09915</name>
</gene>
<reference evidence="2 3" key="1">
    <citation type="journal article" date="2007" name="Int. J. Syst. Evol. Microbiol.">
        <title>Paenibacillus ginsengarvi sp. nov., isolated from soil from ginseng cultivation.</title>
        <authorList>
            <person name="Yoon M.H."/>
            <person name="Ten L.N."/>
            <person name="Im W.T."/>
        </authorList>
    </citation>
    <scope>NUCLEOTIDE SEQUENCE [LARGE SCALE GENOMIC DNA]</scope>
    <source>
        <strain evidence="2 3">KCTC 13059</strain>
    </source>
</reference>
<dbReference type="PANTHER" id="PTHR43752:SF2">
    <property type="entry name" value="BNR_ASP-BOX REPEAT FAMILY PROTEIN"/>
    <property type="match status" value="1"/>
</dbReference>
<dbReference type="EMBL" id="RBAH01000006">
    <property type="protein sequence ID" value="RKN84844.1"/>
    <property type="molecule type" value="Genomic_DNA"/>
</dbReference>
<dbReference type="InterPro" id="IPR036278">
    <property type="entry name" value="Sialidase_sf"/>
</dbReference>
<dbReference type="InterPro" id="IPR011040">
    <property type="entry name" value="Sialidase"/>
</dbReference>
<dbReference type="Gene3D" id="2.120.10.10">
    <property type="match status" value="1"/>
</dbReference>
<dbReference type="SUPFAM" id="SSF50939">
    <property type="entry name" value="Sialidases"/>
    <property type="match status" value="1"/>
</dbReference>
<evidence type="ECO:0000313" key="3">
    <source>
        <dbReference type="Proteomes" id="UP000282311"/>
    </source>
</evidence>